<protein>
    <submittedName>
        <fullName evidence="2">Uncharacterized protein</fullName>
    </submittedName>
</protein>
<evidence type="ECO:0000256" key="1">
    <source>
        <dbReference type="SAM" id="SignalP"/>
    </source>
</evidence>
<feature type="chain" id="PRO_5037897518" evidence="1">
    <location>
        <begin position="24"/>
        <end position="416"/>
    </location>
</feature>
<reference evidence="2" key="1">
    <citation type="submission" date="2020-07" db="EMBL/GenBank/DDBJ databases">
        <title>Huge and variable diversity of episymbiotic CPR bacteria and DPANN archaea in groundwater ecosystems.</title>
        <authorList>
            <person name="He C.Y."/>
            <person name="Keren R."/>
            <person name="Whittaker M."/>
            <person name="Farag I.F."/>
            <person name="Doudna J."/>
            <person name="Cate J.H.D."/>
            <person name="Banfield J.F."/>
        </authorList>
    </citation>
    <scope>NUCLEOTIDE SEQUENCE</scope>
    <source>
        <strain evidence="2">NC_groundwater_580_Pr5_B-0.1um_64_19</strain>
    </source>
</reference>
<gene>
    <name evidence="2" type="ORF">HYX28_02210</name>
</gene>
<evidence type="ECO:0000313" key="3">
    <source>
        <dbReference type="Proteomes" id="UP000779809"/>
    </source>
</evidence>
<sequence>MQKKFANIAFALVLAALPAAAGAASPRATKAARPGAGSQVARKQAKQKFVLDVVRMAVALPQPDPQDRLRVLNSATGVIGPMNSAMARQFTTEGARLEAELIAGGGRPAVSIFSAGSVDCAVAAQFMDMVPQDAVARAEDSLLAALSVCPNTTREPLRRKLEAALENGIVSARPLLALMETSGPSSRWSQETFTKMFSALPKGAEQLAEAPNYAAMLIQMAPAVEKDVAKDAGVRFLEWLGQFGQGSQRNLAVNMAMGVLRDTLGEAKLREALASNVVAQSVAGTEGQPGEIEHPEEESVSVLEAMGAKGDQSERLRGLPASLRAREAAAHGFATGTRGDRKLADRYFDMAYSALDEVWSGRTPEKNVPAVVEEVSEAAAQVDAVAALQRAQRLTEPSAQAISMLAVARVVVGSQN</sequence>
<comment type="caution">
    <text evidence="2">The sequence shown here is derived from an EMBL/GenBank/DDBJ whole genome shotgun (WGS) entry which is preliminary data.</text>
</comment>
<dbReference type="AlphaFoldDB" id="A0A932ENR2"/>
<name>A0A932ENR2_9BACT</name>
<dbReference type="EMBL" id="JACPNR010000004">
    <property type="protein sequence ID" value="MBI2677577.1"/>
    <property type="molecule type" value="Genomic_DNA"/>
</dbReference>
<organism evidence="2 3">
    <name type="scientific">Candidatus Korobacter versatilis</name>
    <dbReference type="NCBI Taxonomy" id="658062"/>
    <lineage>
        <taxon>Bacteria</taxon>
        <taxon>Pseudomonadati</taxon>
        <taxon>Acidobacteriota</taxon>
        <taxon>Terriglobia</taxon>
        <taxon>Terriglobales</taxon>
        <taxon>Candidatus Korobacteraceae</taxon>
        <taxon>Candidatus Korobacter</taxon>
    </lineage>
</organism>
<dbReference type="Proteomes" id="UP000779809">
    <property type="component" value="Unassembled WGS sequence"/>
</dbReference>
<accession>A0A932ENR2</accession>
<feature type="signal peptide" evidence="1">
    <location>
        <begin position="1"/>
        <end position="23"/>
    </location>
</feature>
<proteinExistence type="predicted"/>
<evidence type="ECO:0000313" key="2">
    <source>
        <dbReference type="EMBL" id="MBI2677577.1"/>
    </source>
</evidence>
<keyword evidence="1" id="KW-0732">Signal</keyword>